<proteinExistence type="predicted"/>
<accession>A0A7W3P5G5</accession>
<dbReference type="Proteomes" id="UP000523079">
    <property type="component" value="Unassembled WGS sequence"/>
</dbReference>
<comment type="caution">
    <text evidence="1">The sequence shown here is derived from an EMBL/GenBank/DDBJ whole genome shotgun (WGS) entry which is preliminary data.</text>
</comment>
<protein>
    <submittedName>
        <fullName evidence="1">Uncharacterized protein</fullName>
    </submittedName>
</protein>
<keyword evidence="2" id="KW-1185">Reference proteome</keyword>
<reference evidence="1 2" key="1">
    <citation type="submission" date="2020-07" db="EMBL/GenBank/DDBJ databases">
        <title>Sequencing the genomes of 1000 actinobacteria strains.</title>
        <authorList>
            <person name="Klenk H.-P."/>
        </authorList>
    </citation>
    <scope>NUCLEOTIDE SEQUENCE [LARGE SCALE GENOMIC DNA]</scope>
    <source>
        <strain evidence="1 2">DSM 100723</strain>
    </source>
</reference>
<evidence type="ECO:0000313" key="1">
    <source>
        <dbReference type="EMBL" id="MBA8793964.1"/>
    </source>
</evidence>
<dbReference type="AlphaFoldDB" id="A0A7W3P5G5"/>
<organism evidence="1 2">
    <name type="scientific">Microlunatus kandeliicorticis</name>
    <dbReference type="NCBI Taxonomy" id="1759536"/>
    <lineage>
        <taxon>Bacteria</taxon>
        <taxon>Bacillati</taxon>
        <taxon>Actinomycetota</taxon>
        <taxon>Actinomycetes</taxon>
        <taxon>Propionibacteriales</taxon>
        <taxon>Propionibacteriaceae</taxon>
        <taxon>Microlunatus</taxon>
    </lineage>
</organism>
<dbReference type="EMBL" id="JACGWT010000002">
    <property type="protein sequence ID" value="MBA8793964.1"/>
    <property type="molecule type" value="Genomic_DNA"/>
</dbReference>
<gene>
    <name evidence="1" type="ORF">FHX74_001569</name>
</gene>
<sequence length="49" mass="5327">MLERWASSVHRWASAVRNSRSSSATGCDARWTTTADGSPTSHFVATACR</sequence>
<name>A0A7W3P5G5_9ACTN</name>
<evidence type="ECO:0000313" key="2">
    <source>
        <dbReference type="Proteomes" id="UP000523079"/>
    </source>
</evidence>